<organism evidence="1 2">
    <name type="scientific">Gossypium stocksii</name>
    <dbReference type="NCBI Taxonomy" id="47602"/>
    <lineage>
        <taxon>Eukaryota</taxon>
        <taxon>Viridiplantae</taxon>
        <taxon>Streptophyta</taxon>
        <taxon>Embryophyta</taxon>
        <taxon>Tracheophyta</taxon>
        <taxon>Spermatophyta</taxon>
        <taxon>Magnoliopsida</taxon>
        <taxon>eudicotyledons</taxon>
        <taxon>Gunneridae</taxon>
        <taxon>Pentapetalae</taxon>
        <taxon>rosids</taxon>
        <taxon>malvids</taxon>
        <taxon>Malvales</taxon>
        <taxon>Malvaceae</taxon>
        <taxon>Malvoideae</taxon>
        <taxon>Gossypium</taxon>
    </lineage>
</organism>
<reference evidence="1 2" key="1">
    <citation type="journal article" date="2021" name="Plant Biotechnol. J.">
        <title>Multi-omics assisted identification of the key and species-specific regulatory components of drought-tolerant mechanisms in Gossypium stocksii.</title>
        <authorList>
            <person name="Yu D."/>
            <person name="Ke L."/>
            <person name="Zhang D."/>
            <person name="Wu Y."/>
            <person name="Sun Y."/>
            <person name="Mei J."/>
            <person name="Sun J."/>
            <person name="Sun Y."/>
        </authorList>
    </citation>
    <scope>NUCLEOTIDE SEQUENCE [LARGE SCALE GENOMIC DNA]</scope>
    <source>
        <strain evidence="2">cv. E1</strain>
        <tissue evidence="1">Leaf</tissue>
    </source>
</reference>
<proteinExistence type="predicted"/>
<evidence type="ECO:0000313" key="1">
    <source>
        <dbReference type="EMBL" id="KAH1055810.1"/>
    </source>
</evidence>
<keyword evidence="2" id="KW-1185">Reference proteome</keyword>
<accession>A0A9D3ZQ09</accession>
<evidence type="ECO:0000313" key="2">
    <source>
        <dbReference type="Proteomes" id="UP000828251"/>
    </source>
</evidence>
<dbReference type="OrthoDB" id="1752139at2759"/>
<name>A0A9D3ZQ09_9ROSI</name>
<protein>
    <recommendedName>
        <fullName evidence="3">Retrotransposon gag domain-containing protein</fullName>
    </recommendedName>
</protein>
<dbReference type="AlphaFoldDB" id="A0A9D3ZQ09"/>
<comment type="caution">
    <text evidence="1">The sequence shown here is derived from an EMBL/GenBank/DDBJ whole genome shotgun (WGS) entry which is preliminary data.</text>
</comment>
<gene>
    <name evidence="1" type="ORF">J1N35_033875</name>
</gene>
<evidence type="ECO:0008006" key="3">
    <source>
        <dbReference type="Google" id="ProtNLM"/>
    </source>
</evidence>
<sequence>MGHITCEHHRYLESWSLCELILSDLIASRGRGAGLPPEFNVPKEVFEGRRDLRAHLMQYNDYMKVLKAFDTVKCKALSTTLRRSAKDWYLSLP</sequence>
<dbReference type="Proteomes" id="UP000828251">
    <property type="component" value="Unassembled WGS sequence"/>
</dbReference>
<dbReference type="EMBL" id="JAIQCV010000010">
    <property type="protein sequence ID" value="KAH1055810.1"/>
    <property type="molecule type" value="Genomic_DNA"/>
</dbReference>